<dbReference type="InterPro" id="IPR043502">
    <property type="entry name" value="DNA/RNA_pol_sf"/>
</dbReference>
<dbReference type="GO" id="GO:0003887">
    <property type="term" value="F:DNA-directed DNA polymerase activity"/>
    <property type="evidence" value="ECO:0007669"/>
    <property type="project" value="UniProtKB-KW"/>
</dbReference>
<evidence type="ECO:0000313" key="11">
    <source>
        <dbReference type="Proteomes" id="UP000479000"/>
    </source>
</evidence>
<dbReference type="GO" id="GO:0003677">
    <property type="term" value="F:DNA binding"/>
    <property type="evidence" value="ECO:0007669"/>
    <property type="project" value="UniProtKB-KW"/>
</dbReference>
<evidence type="ECO:0000256" key="8">
    <source>
        <dbReference type="ARBA" id="ARBA00049244"/>
    </source>
</evidence>
<accession>A0A6H5GTV0</accession>
<evidence type="ECO:0000256" key="6">
    <source>
        <dbReference type="ARBA" id="ARBA00022932"/>
    </source>
</evidence>
<sequence>MSRLFTLSSTESLMSATIFPPIELDVNAEYGIGLRTFMSYNTISNIKKDITDHFHIFGDEAITFPAGTYGTEEIFEFIEKRVEETRIARDLPPEKHNIKFSVDSSTGHVRFIATFDVSMMEDNSIGPLLGFTQKAESIMYLDVNNLYALPMVAPLPYGEFEWVENVQNFDYYLNQPTDGEYGFIFEVDIKYPAELHDDHSDFPFFPESLPPPGSKINKLLTTLGDKSHYIVHHANLVQGVQHGLQVQRIHRILRFKQSPWLACYMEFNSTLRAAAVSEFHKDYYKLANNAVFGRSMMNKRNFEDFRLVTNEESFLKLSRKHNFRDRHIFERDQLIG</sequence>
<keyword evidence="6" id="KW-0239">DNA-directed DNA polymerase</keyword>
<evidence type="ECO:0000256" key="4">
    <source>
        <dbReference type="ARBA" id="ARBA00022695"/>
    </source>
</evidence>
<evidence type="ECO:0000256" key="3">
    <source>
        <dbReference type="ARBA" id="ARBA00022679"/>
    </source>
</evidence>
<keyword evidence="3" id="KW-0808">Transferase</keyword>
<evidence type="ECO:0000256" key="5">
    <source>
        <dbReference type="ARBA" id="ARBA00022705"/>
    </source>
</evidence>
<comment type="catalytic activity">
    <reaction evidence="8">
        <text>DNA(n) + a 2'-deoxyribonucleoside 5'-triphosphate = DNA(n+1) + diphosphate</text>
        <dbReference type="Rhea" id="RHEA:22508"/>
        <dbReference type="Rhea" id="RHEA-COMP:17339"/>
        <dbReference type="Rhea" id="RHEA-COMP:17340"/>
        <dbReference type="ChEBI" id="CHEBI:33019"/>
        <dbReference type="ChEBI" id="CHEBI:61560"/>
        <dbReference type="ChEBI" id="CHEBI:173112"/>
        <dbReference type="EC" id="2.7.7.7"/>
    </reaction>
</comment>
<evidence type="ECO:0000259" key="9">
    <source>
        <dbReference type="Pfam" id="PF03175"/>
    </source>
</evidence>
<keyword evidence="4" id="KW-0548">Nucleotidyltransferase</keyword>
<evidence type="ECO:0000256" key="1">
    <source>
        <dbReference type="ARBA" id="ARBA00005755"/>
    </source>
</evidence>
<evidence type="ECO:0000313" key="10">
    <source>
        <dbReference type="EMBL" id="CAB0006041.1"/>
    </source>
</evidence>
<dbReference type="AlphaFoldDB" id="A0A6H5GTV0"/>
<keyword evidence="7" id="KW-0238">DNA-binding</keyword>
<proteinExistence type="inferred from homology"/>
<feature type="non-terminal residue" evidence="10">
    <location>
        <position position="336"/>
    </location>
</feature>
<evidence type="ECO:0000256" key="2">
    <source>
        <dbReference type="ARBA" id="ARBA00012417"/>
    </source>
</evidence>
<evidence type="ECO:0000256" key="7">
    <source>
        <dbReference type="ARBA" id="ARBA00023125"/>
    </source>
</evidence>
<dbReference type="EMBL" id="CADCXU010017134">
    <property type="protein sequence ID" value="CAB0006041.1"/>
    <property type="molecule type" value="Genomic_DNA"/>
</dbReference>
<gene>
    <name evidence="10" type="ORF">NTEN_LOCUS11518</name>
</gene>
<name>A0A6H5GTV0_9HEMI</name>
<dbReference type="SUPFAM" id="SSF56672">
    <property type="entry name" value="DNA/RNA polymerases"/>
    <property type="match status" value="1"/>
</dbReference>
<keyword evidence="5" id="KW-0235">DNA replication</keyword>
<keyword evidence="11" id="KW-1185">Reference proteome</keyword>
<protein>
    <recommendedName>
        <fullName evidence="2">DNA-directed DNA polymerase</fullName>
        <ecNumber evidence="2">2.7.7.7</ecNumber>
    </recommendedName>
</protein>
<dbReference type="Pfam" id="PF03175">
    <property type="entry name" value="DNA_pol_B_2"/>
    <property type="match status" value="1"/>
</dbReference>
<dbReference type="OrthoDB" id="6621203at2759"/>
<dbReference type="Proteomes" id="UP000479000">
    <property type="component" value="Unassembled WGS sequence"/>
</dbReference>
<dbReference type="EC" id="2.7.7.7" evidence="2"/>
<comment type="similarity">
    <text evidence="1">Belongs to the DNA polymerase type-B family.</text>
</comment>
<dbReference type="InterPro" id="IPR004868">
    <property type="entry name" value="DNA-dir_DNA_pol_B_mt/vir"/>
</dbReference>
<dbReference type="GO" id="GO:0000166">
    <property type="term" value="F:nucleotide binding"/>
    <property type="evidence" value="ECO:0007669"/>
    <property type="project" value="InterPro"/>
</dbReference>
<reference evidence="10 11" key="1">
    <citation type="submission" date="2020-02" db="EMBL/GenBank/DDBJ databases">
        <authorList>
            <person name="Ferguson B K."/>
        </authorList>
    </citation>
    <scope>NUCLEOTIDE SEQUENCE [LARGE SCALE GENOMIC DNA]</scope>
</reference>
<feature type="domain" description="DNA-directed DNA polymerase family B mitochondria/virus" evidence="9">
    <location>
        <begin position="135"/>
        <end position="319"/>
    </location>
</feature>
<organism evidence="10 11">
    <name type="scientific">Nesidiocoris tenuis</name>
    <dbReference type="NCBI Taxonomy" id="355587"/>
    <lineage>
        <taxon>Eukaryota</taxon>
        <taxon>Metazoa</taxon>
        <taxon>Ecdysozoa</taxon>
        <taxon>Arthropoda</taxon>
        <taxon>Hexapoda</taxon>
        <taxon>Insecta</taxon>
        <taxon>Pterygota</taxon>
        <taxon>Neoptera</taxon>
        <taxon>Paraneoptera</taxon>
        <taxon>Hemiptera</taxon>
        <taxon>Heteroptera</taxon>
        <taxon>Panheteroptera</taxon>
        <taxon>Cimicomorpha</taxon>
        <taxon>Miridae</taxon>
        <taxon>Dicyphina</taxon>
        <taxon>Nesidiocoris</taxon>
    </lineage>
</organism>
<dbReference type="GO" id="GO:0006260">
    <property type="term" value="P:DNA replication"/>
    <property type="evidence" value="ECO:0007669"/>
    <property type="project" value="UniProtKB-KW"/>
</dbReference>